<evidence type="ECO:0000313" key="2">
    <source>
        <dbReference type="Proteomes" id="UP000299102"/>
    </source>
</evidence>
<evidence type="ECO:0000313" key="1">
    <source>
        <dbReference type="EMBL" id="GBP21196.1"/>
    </source>
</evidence>
<accession>A0A4C1U5R9</accession>
<proteinExistence type="predicted"/>
<name>A0A4C1U5R9_EUMVA</name>
<dbReference type="EMBL" id="BGZK01000126">
    <property type="protein sequence ID" value="GBP21196.1"/>
    <property type="molecule type" value="Genomic_DNA"/>
</dbReference>
<protein>
    <submittedName>
        <fullName evidence="1">Uncharacterized protein</fullName>
    </submittedName>
</protein>
<comment type="caution">
    <text evidence="1">The sequence shown here is derived from an EMBL/GenBank/DDBJ whole genome shotgun (WGS) entry which is preliminary data.</text>
</comment>
<reference evidence="1 2" key="1">
    <citation type="journal article" date="2019" name="Commun. Biol.">
        <title>The bagworm genome reveals a unique fibroin gene that provides high tensile strength.</title>
        <authorList>
            <person name="Kono N."/>
            <person name="Nakamura H."/>
            <person name="Ohtoshi R."/>
            <person name="Tomita M."/>
            <person name="Numata K."/>
            <person name="Arakawa K."/>
        </authorList>
    </citation>
    <scope>NUCLEOTIDE SEQUENCE [LARGE SCALE GENOMIC DNA]</scope>
</reference>
<dbReference type="Proteomes" id="UP000299102">
    <property type="component" value="Unassembled WGS sequence"/>
</dbReference>
<organism evidence="1 2">
    <name type="scientific">Eumeta variegata</name>
    <name type="common">Bagworm moth</name>
    <name type="synonym">Eumeta japonica</name>
    <dbReference type="NCBI Taxonomy" id="151549"/>
    <lineage>
        <taxon>Eukaryota</taxon>
        <taxon>Metazoa</taxon>
        <taxon>Ecdysozoa</taxon>
        <taxon>Arthropoda</taxon>
        <taxon>Hexapoda</taxon>
        <taxon>Insecta</taxon>
        <taxon>Pterygota</taxon>
        <taxon>Neoptera</taxon>
        <taxon>Endopterygota</taxon>
        <taxon>Lepidoptera</taxon>
        <taxon>Glossata</taxon>
        <taxon>Ditrysia</taxon>
        <taxon>Tineoidea</taxon>
        <taxon>Psychidae</taxon>
        <taxon>Oiketicinae</taxon>
        <taxon>Eumeta</taxon>
    </lineage>
</organism>
<dbReference type="AlphaFoldDB" id="A0A4C1U5R9"/>
<keyword evidence="2" id="KW-1185">Reference proteome</keyword>
<gene>
    <name evidence="1" type="ORF">EVAR_84319_1</name>
</gene>
<sequence>MAAEAPSALIGGTCVRHEERAARPAYSFTVIMDVSWDNYFRLSTSTSTFRAFRAMDLPPSSIDRRRYSGYPSLPVMVSETKFLEYRFVHFPSDMHGDLLLNTPHEP</sequence>